<dbReference type="PROSITE" id="PS00972">
    <property type="entry name" value="USP_1"/>
    <property type="match status" value="1"/>
</dbReference>
<dbReference type="PROSITE" id="PS50235">
    <property type="entry name" value="USP_3"/>
    <property type="match status" value="1"/>
</dbReference>
<dbReference type="InterPro" id="IPR018200">
    <property type="entry name" value="USP_CS"/>
</dbReference>
<dbReference type="Pfam" id="PF00443">
    <property type="entry name" value="UCH"/>
    <property type="match status" value="1"/>
</dbReference>
<gene>
    <name evidence="4" type="ORF">GPM918_LOCUS25613</name>
    <name evidence="5" type="ORF">SRO942_LOCUS25621</name>
</gene>
<evidence type="ECO:0000256" key="2">
    <source>
        <dbReference type="RuleBase" id="RU366025"/>
    </source>
</evidence>
<proteinExistence type="inferred from homology"/>
<dbReference type="GO" id="GO:0004843">
    <property type="term" value="F:cysteine-type deubiquitinase activity"/>
    <property type="evidence" value="ECO:0007669"/>
    <property type="project" value="UniProtKB-UniRule"/>
</dbReference>
<dbReference type="SUPFAM" id="SSF54001">
    <property type="entry name" value="Cysteine proteinases"/>
    <property type="match status" value="1"/>
</dbReference>
<keyword evidence="2" id="KW-0645">Protease</keyword>
<dbReference type="EMBL" id="CAJOBC010010132">
    <property type="protein sequence ID" value="CAF4002326.1"/>
    <property type="molecule type" value="Genomic_DNA"/>
</dbReference>
<keyword evidence="2" id="KW-0833">Ubl conjugation pathway</keyword>
<dbReference type="EMBL" id="CAJNOQ010010007">
    <property type="protein sequence ID" value="CAF1240065.1"/>
    <property type="molecule type" value="Genomic_DNA"/>
</dbReference>
<evidence type="ECO:0000313" key="6">
    <source>
        <dbReference type="Proteomes" id="UP000663829"/>
    </source>
</evidence>
<dbReference type="GO" id="GO:0016579">
    <property type="term" value="P:protein deubiquitination"/>
    <property type="evidence" value="ECO:0007669"/>
    <property type="project" value="InterPro"/>
</dbReference>
<comment type="caution">
    <text evidence="4">The sequence shown here is derived from an EMBL/GenBank/DDBJ whole genome shotgun (WGS) entry which is preliminary data.</text>
</comment>
<dbReference type="Gene3D" id="3.90.70.10">
    <property type="entry name" value="Cysteine proteinases"/>
    <property type="match status" value="2"/>
</dbReference>
<dbReference type="InterPro" id="IPR028889">
    <property type="entry name" value="USP"/>
</dbReference>
<protein>
    <recommendedName>
        <fullName evidence="2">Ubiquitin carboxyl-terminal hydrolase</fullName>
        <ecNumber evidence="2">3.4.19.12</ecNumber>
    </recommendedName>
</protein>
<dbReference type="OrthoDB" id="265776at2759"/>
<dbReference type="InterPro" id="IPR001394">
    <property type="entry name" value="Peptidase_C19_UCH"/>
</dbReference>
<name>A0A814Z9T8_9BILA</name>
<dbReference type="AlphaFoldDB" id="A0A814Z9T8"/>
<dbReference type="Proteomes" id="UP000681722">
    <property type="component" value="Unassembled WGS sequence"/>
</dbReference>
<comment type="catalytic activity">
    <reaction evidence="1 2">
        <text>Thiol-dependent hydrolysis of ester, thioester, amide, peptide and isopeptide bonds formed by the C-terminal Gly of ubiquitin (a 76-residue protein attached to proteins as an intracellular targeting signal).</text>
        <dbReference type="EC" id="3.4.19.12"/>
    </reaction>
</comment>
<comment type="similarity">
    <text evidence="2">Belongs to the peptidase C19 family.</text>
</comment>
<keyword evidence="2" id="KW-0378">Hydrolase</keyword>
<evidence type="ECO:0000259" key="3">
    <source>
        <dbReference type="PROSITE" id="PS50235"/>
    </source>
</evidence>
<dbReference type="InterPro" id="IPR038765">
    <property type="entry name" value="Papain-like_cys_pep_sf"/>
</dbReference>
<accession>A0A814Z9T8</accession>
<dbReference type="PANTHER" id="PTHR21646">
    <property type="entry name" value="UBIQUITIN CARBOXYL-TERMINAL HYDROLASE"/>
    <property type="match status" value="1"/>
</dbReference>
<keyword evidence="6" id="KW-1185">Reference proteome</keyword>
<keyword evidence="2" id="KW-0788">Thiol protease</keyword>
<evidence type="ECO:0000256" key="1">
    <source>
        <dbReference type="ARBA" id="ARBA00000707"/>
    </source>
</evidence>
<evidence type="ECO:0000313" key="4">
    <source>
        <dbReference type="EMBL" id="CAF1240065.1"/>
    </source>
</evidence>
<dbReference type="InterPro" id="IPR050185">
    <property type="entry name" value="Ub_carboxyl-term_hydrolase"/>
</dbReference>
<organism evidence="4 6">
    <name type="scientific">Didymodactylos carnosus</name>
    <dbReference type="NCBI Taxonomy" id="1234261"/>
    <lineage>
        <taxon>Eukaryota</taxon>
        <taxon>Metazoa</taxon>
        <taxon>Spiralia</taxon>
        <taxon>Gnathifera</taxon>
        <taxon>Rotifera</taxon>
        <taxon>Eurotatoria</taxon>
        <taxon>Bdelloidea</taxon>
        <taxon>Philodinida</taxon>
        <taxon>Philodinidae</taxon>
        <taxon>Didymodactylos</taxon>
    </lineage>
</organism>
<feature type="domain" description="USP" evidence="3">
    <location>
        <begin position="241"/>
        <end position="757"/>
    </location>
</feature>
<evidence type="ECO:0000313" key="5">
    <source>
        <dbReference type="EMBL" id="CAF4002326.1"/>
    </source>
</evidence>
<dbReference type="Proteomes" id="UP000663829">
    <property type="component" value="Unassembled WGS sequence"/>
</dbReference>
<sequence>MSLYGPGVINSLSYNNHSRENRISTDSSINVRNFHVPPTKPEKTSFQLRICTTKRLVRSTVLLSTNSTDTLQQLKWTIIDERSLHLTPDEISLWSLNDKYEWKRLDEINNKYATITQLDLQEYDVISVEPEPSSVSIVKASSSDSLITLKLCEKSFTLKPFRYLNILRTSTLGQTKAKAIKRLNSTATNDGICLFLYERGSWIKFDIELDSCTLGELHFENNSFVSVDKDIESTLSTPVLCGLENIGNTCYMNSALQCLNNISKLVEYFDSFKDNFDENSVSKVYITLIESMLLRQYSYGILRELKERVSHKSPIFSGYRQNDAQEFMNSLLHTLHNELKDAENESIITTLFHVKIQSTVTCDGCSGSHPNEQSSCFLPLPLHKQQQRLFEIDYSKLDGQVVSLSVEAPLNGTLLTLTRCFIAVYKNKIIESSKNTNDIPETEHLVVAKMVDNRIVREYAITLRLIDIFEDRLTVFELPAEIDLYMDTLTLCLFVDVDNNHHFRPPVYIKRPKYNCYGKIIKQKLNKILEHLTSVTKDSSKYHIVWTSINNAHKYSLEEDLNNLLYCMDAVIIEVPSSVVRKYELNCSKNCSYEKRELLNNEKHVQHLTLNYLLDDFFQEANLDGDYYCSLCNQITTAKQKSDLCFPLPQVFIIQLKRFTYNDSNEKIDTFIDYPLNNLDLSRYTTASQSSNDCLYDLMAVSNHQGSLGGGHYTAVARKVNNKWFSFNDQYFEEIPSNLIRQKVITKNAYVLIYVRK</sequence>
<dbReference type="PROSITE" id="PS00973">
    <property type="entry name" value="USP_2"/>
    <property type="match status" value="1"/>
</dbReference>
<dbReference type="GO" id="GO:0006508">
    <property type="term" value="P:proteolysis"/>
    <property type="evidence" value="ECO:0007669"/>
    <property type="project" value="UniProtKB-KW"/>
</dbReference>
<dbReference type="EC" id="3.4.19.12" evidence="2"/>
<reference evidence="4" key="1">
    <citation type="submission" date="2021-02" db="EMBL/GenBank/DDBJ databases">
        <authorList>
            <person name="Nowell W R."/>
        </authorList>
    </citation>
    <scope>NUCLEOTIDE SEQUENCE</scope>
</reference>